<evidence type="ECO:0000256" key="1">
    <source>
        <dbReference type="ARBA" id="ARBA00004651"/>
    </source>
</evidence>
<dbReference type="Pfam" id="PF13396">
    <property type="entry name" value="PLDc_N"/>
    <property type="match status" value="1"/>
</dbReference>
<feature type="domain" description="Cardiolipin synthase N-terminal" evidence="8">
    <location>
        <begin position="15"/>
        <end position="59"/>
    </location>
</feature>
<keyword evidence="2" id="KW-1003">Cell membrane</keyword>
<comment type="subcellular location">
    <subcellularLocation>
        <location evidence="1">Cell membrane</location>
        <topology evidence="1">Multi-pass membrane protein</topology>
    </subcellularLocation>
</comment>
<dbReference type="InterPro" id="IPR027379">
    <property type="entry name" value="CLS_N"/>
</dbReference>
<dbReference type="RefSeq" id="WP_343879980.1">
    <property type="nucleotide sequence ID" value="NZ_BAAAIJ010000047.1"/>
</dbReference>
<evidence type="ECO:0000256" key="7">
    <source>
        <dbReference type="SAM" id="Phobius"/>
    </source>
</evidence>
<comment type="caution">
    <text evidence="9">The sequence shown here is derived from an EMBL/GenBank/DDBJ whole genome shotgun (WGS) entry which is preliminary data.</text>
</comment>
<evidence type="ECO:0000256" key="6">
    <source>
        <dbReference type="SAM" id="MobiDB-lite"/>
    </source>
</evidence>
<proteinExistence type="predicted"/>
<accession>A0ABW4Q6B7</accession>
<evidence type="ECO:0000313" key="9">
    <source>
        <dbReference type="EMBL" id="MFD1846206.1"/>
    </source>
</evidence>
<dbReference type="EMBL" id="JBHUGA010000011">
    <property type="protein sequence ID" value="MFD1846206.1"/>
    <property type="molecule type" value="Genomic_DNA"/>
</dbReference>
<keyword evidence="3 7" id="KW-0812">Transmembrane</keyword>
<evidence type="ECO:0000259" key="8">
    <source>
        <dbReference type="Pfam" id="PF13396"/>
    </source>
</evidence>
<reference evidence="10" key="1">
    <citation type="journal article" date="2019" name="Int. J. Syst. Evol. Microbiol.">
        <title>The Global Catalogue of Microorganisms (GCM) 10K type strain sequencing project: providing services to taxonomists for standard genome sequencing and annotation.</title>
        <authorList>
            <consortium name="The Broad Institute Genomics Platform"/>
            <consortium name="The Broad Institute Genome Sequencing Center for Infectious Disease"/>
            <person name="Wu L."/>
            <person name="Ma J."/>
        </authorList>
    </citation>
    <scope>NUCLEOTIDE SEQUENCE [LARGE SCALE GENOMIC DNA]</scope>
    <source>
        <strain evidence="10">JCM 11496</strain>
    </source>
</reference>
<feature type="region of interest" description="Disordered" evidence="6">
    <location>
        <begin position="61"/>
        <end position="137"/>
    </location>
</feature>
<evidence type="ECO:0000313" key="10">
    <source>
        <dbReference type="Proteomes" id="UP001597307"/>
    </source>
</evidence>
<evidence type="ECO:0000256" key="4">
    <source>
        <dbReference type="ARBA" id="ARBA00022989"/>
    </source>
</evidence>
<feature type="transmembrane region" description="Helical" evidence="7">
    <location>
        <begin position="38"/>
        <end position="57"/>
    </location>
</feature>
<dbReference type="Proteomes" id="UP001597307">
    <property type="component" value="Unassembled WGS sequence"/>
</dbReference>
<organism evidence="9 10">
    <name type="scientific">Arthrobacter flavus</name>
    <dbReference type="NCBI Taxonomy" id="95172"/>
    <lineage>
        <taxon>Bacteria</taxon>
        <taxon>Bacillati</taxon>
        <taxon>Actinomycetota</taxon>
        <taxon>Actinomycetes</taxon>
        <taxon>Micrococcales</taxon>
        <taxon>Micrococcaceae</taxon>
        <taxon>Arthrobacter</taxon>
    </lineage>
</organism>
<name>A0ABW4Q6B7_9MICC</name>
<evidence type="ECO:0000256" key="5">
    <source>
        <dbReference type="ARBA" id="ARBA00023136"/>
    </source>
</evidence>
<sequence>MPRLLLFLILVAVAVIVYALIDCIMTKAHSVRSLSKPAWIVTIVLVPLLGAGLWFLFGRSRPASPRGRPRPAPRHPTAPDDDPQFLRNLEAKRRQDAREKELRRKEQELRAAQEKKAHEDKQKNDGDTDSEPGSQTA</sequence>
<evidence type="ECO:0000256" key="3">
    <source>
        <dbReference type="ARBA" id="ARBA00022692"/>
    </source>
</evidence>
<evidence type="ECO:0000256" key="2">
    <source>
        <dbReference type="ARBA" id="ARBA00022475"/>
    </source>
</evidence>
<feature type="compositionally biased region" description="Basic and acidic residues" evidence="6">
    <location>
        <begin position="89"/>
        <end position="126"/>
    </location>
</feature>
<keyword evidence="10" id="KW-1185">Reference proteome</keyword>
<keyword evidence="4 7" id="KW-1133">Transmembrane helix</keyword>
<protein>
    <submittedName>
        <fullName evidence="9">PLD nuclease N-terminal domain-containing protein</fullName>
    </submittedName>
</protein>
<gene>
    <name evidence="9" type="ORF">ACFSFX_06295</name>
</gene>
<keyword evidence="5 7" id="KW-0472">Membrane</keyword>